<comment type="similarity">
    <text evidence="5 6">Belongs to the adenylate kinase family.</text>
</comment>
<evidence type="ECO:0000256" key="7">
    <source>
        <dbReference type="RuleBase" id="RU003331"/>
    </source>
</evidence>
<dbReference type="PANTHER" id="PTHR23359">
    <property type="entry name" value="NUCLEOTIDE KINASE"/>
    <property type="match status" value="1"/>
</dbReference>
<feature type="binding site" evidence="5">
    <location>
        <position position="196"/>
    </location>
    <ligand>
        <name>ATP</name>
        <dbReference type="ChEBI" id="CHEBI:30616"/>
    </ligand>
</feature>
<keyword evidence="5" id="KW-0963">Cytoplasm</keyword>
<dbReference type="InterPro" id="IPR007862">
    <property type="entry name" value="Adenylate_kinase_lid-dom"/>
</dbReference>
<keyword evidence="2 5" id="KW-0545">Nucleotide biosynthesis</keyword>
<feature type="binding site" evidence="5">
    <location>
        <position position="157"/>
    </location>
    <ligand>
        <name>AMP</name>
        <dbReference type="ChEBI" id="CHEBI:456215"/>
    </ligand>
</feature>
<dbReference type="CDD" id="cd01428">
    <property type="entry name" value="ADK"/>
    <property type="match status" value="1"/>
</dbReference>
<feature type="binding site" evidence="5">
    <location>
        <position position="89"/>
    </location>
    <ligand>
        <name>AMP</name>
        <dbReference type="ChEBI" id="CHEBI:456215"/>
    </ligand>
</feature>
<keyword evidence="4 5" id="KW-0418">Kinase</keyword>
<feature type="binding site" evidence="5">
    <location>
        <begin position="10"/>
        <end position="15"/>
    </location>
    <ligand>
        <name>ATP</name>
        <dbReference type="ChEBI" id="CHEBI:30616"/>
    </ligand>
</feature>
<dbReference type="STRING" id="1802538.A2382_05240"/>
<reference evidence="9 10" key="1">
    <citation type="journal article" date="2016" name="Nat. Commun.">
        <title>Thousands of microbial genomes shed light on interconnected biogeochemical processes in an aquifer system.</title>
        <authorList>
            <person name="Anantharaman K."/>
            <person name="Brown C.T."/>
            <person name="Hug L.A."/>
            <person name="Sharon I."/>
            <person name="Castelle C.J."/>
            <person name="Probst A.J."/>
            <person name="Thomas B.C."/>
            <person name="Singh A."/>
            <person name="Wilkins M.J."/>
            <person name="Karaoz U."/>
            <person name="Brodie E.L."/>
            <person name="Williams K.H."/>
            <person name="Hubbard S.S."/>
            <person name="Banfield J.F."/>
        </authorList>
    </citation>
    <scope>NUCLEOTIDE SEQUENCE [LARGE SCALE GENOMIC DNA]</scope>
</reference>
<comment type="pathway">
    <text evidence="5">Purine metabolism; AMP biosynthesis via salvage pathway; AMP from ADP: step 1/1.</text>
</comment>
<comment type="subcellular location">
    <subcellularLocation>
        <location evidence="5 7">Cytoplasm</location>
    </subcellularLocation>
</comment>
<comment type="caution">
    <text evidence="5">Lacks conserved residue(s) required for the propagation of feature annotation.</text>
</comment>
<evidence type="ECO:0000256" key="1">
    <source>
        <dbReference type="ARBA" id="ARBA00022679"/>
    </source>
</evidence>
<dbReference type="InterPro" id="IPR027417">
    <property type="entry name" value="P-loop_NTPase"/>
</dbReference>
<dbReference type="InterPro" id="IPR006259">
    <property type="entry name" value="Adenyl_kin_sub"/>
</dbReference>
<organism evidence="9 10">
    <name type="scientific">Candidatus Woesebacteria bacterium RIFOXYB1_FULL_38_16</name>
    <dbReference type="NCBI Taxonomy" id="1802538"/>
    <lineage>
        <taxon>Bacteria</taxon>
        <taxon>Candidatus Woeseibacteriota</taxon>
    </lineage>
</organism>
<accession>A0A1F8CWG1</accession>
<protein>
    <recommendedName>
        <fullName evidence="5 7">Adenylate kinase</fullName>
        <shortName evidence="5">AK</shortName>
        <ecNumber evidence="5 7">2.7.4.3</ecNumber>
    </recommendedName>
    <alternativeName>
        <fullName evidence="5">ATP-AMP transphosphorylase</fullName>
    </alternativeName>
    <alternativeName>
        <fullName evidence="5">ATP:AMP phosphotransferase</fullName>
    </alternativeName>
    <alternativeName>
        <fullName evidence="5">Adenylate monophosphate kinase</fullName>
    </alternativeName>
</protein>
<feature type="binding site" evidence="5">
    <location>
        <position position="31"/>
    </location>
    <ligand>
        <name>AMP</name>
        <dbReference type="ChEBI" id="CHEBI:456215"/>
    </ligand>
</feature>
<comment type="catalytic activity">
    <reaction evidence="5 7">
        <text>AMP + ATP = 2 ADP</text>
        <dbReference type="Rhea" id="RHEA:12973"/>
        <dbReference type="ChEBI" id="CHEBI:30616"/>
        <dbReference type="ChEBI" id="CHEBI:456215"/>
        <dbReference type="ChEBI" id="CHEBI:456216"/>
        <dbReference type="EC" id="2.7.4.3"/>
    </reaction>
</comment>
<feature type="binding site" evidence="5">
    <location>
        <position position="168"/>
    </location>
    <ligand>
        <name>AMP</name>
        <dbReference type="ChEBI" id="CHEBI:456215"/>
    </ligand>
</feature>
<dbReference type="InterPro" id="IPR036193">
    <property type="entry name" value="ADK_active_lid_dom_sf"/>
</dbReference>
<dbReference type="GO" id="GO:0005737">
    <property type="term" value="C:cytoplasm"/>
    <property type="evidence" value="ECO:0007669"/>
    <property type="project" value="UniProtKB-SubCell"/>
</dbReference>
<dbReference type="EC" id="2.7.4.3" evidence="5 7"/>
<feature type="binding site" evidence="5">
    <location>
        <position position="124"/>
    </location>
    <ligand>
        <name>ATP</name>
        <dbReference type="ChEBI" id="CHEBI:30616"/>
    </ligand>
</feature>
<gene>
    <name evidence="5" type="primary">adk</name>
    <name evidence="9" type="ORF">A2382_05240</name>
</gene>
<dbReference type="Pfam" id="PF05191">
    <property type="entry name" value="ADK_lid"/>
    <property type="match status" value="1"/>
</dbReference>
<dbReference type="InterPro" id="IPR000850">
    <property type="entry name" value="Adenylat/UMP-CMP_kin"/>
</dbReference>
<dbReference type="UniPathway" id="UPA00588">
    <property type="reaction ID" value="UER00649"/>
</dbReference>
<feature type="domain" description="Adenylate kinase active site lid" evidence="8">
    <location>
        <begin position="124"/>
        <end position="159"/>
    </location>
</feature>
<dbReference type="GO" id="GO:0004017">
    <property type="term" value="F:AMP kinase activity"/>
    <property type="evidence" value="ECO:0007669"/>
    <property type="project" value="UniProtKB-UniRule"/>
</dbReference>
<dbReference type="GO" id="GO:0044209">
    <property type="term" value="P:AMP salvage"/>
    <property type="evidence" value="ECO:0007669"/>
    <property type="project" value="UniProtKB-UniRule"/>
</dbReference>
<dbReference type="SUPFAM" id="SSF57774">
    <property type="entry name" value="Microbial and mitochondrial ADK, insert 'zinc finger' domain"/>
    <property type="match status" value="1"/>
</dbReference>
<dbReference type="NCBIfam" id="TIGR01351">
    <property type="entry name" value="adk"/>
    <property type="match status" value="1"/>
</dbReference>
<comment type="function">
    <text evidence="5">Catalyzes the reversible transfer of the terminal phosphate group between ATP and AMP. Plays an important role in cellular energy homeostasis and in adenine nucleotide metabolism.</text>
</comment>
<evidence type="ECO:0000256" key="3">
    <source>
        <dbReference type="ARBA" id="ARBA00022741"/>
    </source>
</evidence>
<sequence>MNIVLLGAPGSGKGTQAEMITSEFGLFHLQTGEIARNLAQKDKRIQEIVASGKLIPEEEMTMYVIDFLRDRGEKLTNILFEGFPRFVSQYEALENFLRLKGDDIDLVISLDVSQEEAVRRISSRRICTDCGRVYNLITNPPSGDLDHCECGGVLVQREDDNPEAIKTRFQYYEKNTKELMNVLEKREKLFRVNGERPINEIFEDMKKAINNLNGKN</sequence>
<comment type="subunit">
    <text evidence="5 7">Monomer.</text>
</comment>
<dbReference type="HAMAP" id="MF_00235">
    <property type="entry name" value="Adenylate_kinase_Adk"/>
    <property type="match status" value="1"/>
</dbReference>
<dbReference type="AlphaFoldDB" id="A0A1F8CWG1"/>
<evidence type="ECO:0000313" key="10">
    <source>
        <dbReference type="Proteomes" id="UP000178999"/>
    </source>
</evidence>
<feature type="binding site" evidence="5">
    <location>
        <begin position="82"/>
        <end position="85"/>
    </location>
    <ligand>
        <name>AMP</name>
        <dbReference type="ChEBI" id="CHEBI:456215"/>
    </ligand>
</feature>
<evidence type="ECO:0000313" key="9">
    <source>
        <dbReference type="EMBL" id="OGM80058.1"/>
    </source>
</evidence>
<comment type="caution">
    <text evidence="9">The sequence shown here is derived from an EMBL/GenBank/DDBJ whole genome shotgun (WGS) entry which is preliminary data.</text>
</comment>
<dbReference type="PRINTS" id="PR00094">
    <property type="entry name" value="ADENYLTKNASE"/>
</dbReference>
<feature type="binding site" evidence="5">
    <location>
        <begin position="53"/>
        <end position="55"/>
    </location>
    <ligand>
        <name>AMP</name>
        <dbReference type="ChEBI" id="CHEBI:456215"/>
    </ligand>
</feature>
<evidence type="ECO:0000256" key="5">
    <source>
        <dbReference type="HAMAP-Rule" id="MF_00235"/>
    </source>
</evidence>
<keyword evidence="5 7" id="KW-0067">ATP-binding</keyword>
<comment type="domain">
    <text evidence="5">Consists of three domains, a large central CORE domain and two small peripheral domains, NMPbind and LID, which undergo movements during catalysis. The LID domain closes over the site of phosphoryl transfer upon ATP binding. Assembling and dissambling the active center during each catalytic cycle provides an effective means to prevent ATP hydrolysis.</text>
</comment>
<dbReference type="SUPFAM" id="SSF52540">
    <property type="entry name" value="P-loop containing nucleoside triphosphate hydrolases"/>
    <property type="match status" value="1"/>
</dbReference>
<feature type="binding site" evidence="5">
    <location>
        <position position="36"/>
    </location>
    <ligand>
        <name>AMP</name>
        <dbReference type="ChEBI" id="CHEBI:456215"/>
    </ligand>
</feature>
<dbReference type="GO" id="GO:0005524">
    <property type="term" value="F:ATP binding"/>
    <property type="evidence" value="ECO:0007669"/>
    <property type="project" value="UniProtKB-UniRule"/>
</dbReference>
<feature type="region of interest" description="LID" evidence="5">
    <location>
        <begin position="123"/>
        <end position="160"/>
    </location>
</feature>
<dbReference type="Proteomes" id="UP000178999">
    <property type="component" value="Unassembled WGS sequence"/>
</dbReference>
<dbReference type="Pfam" id="PF00406">
    <property type="entry name" value="ADK"/>
    <property type="match status" value="1"/>
</dbReference>
<evidence type="ECO:0000256" key="4">
    <source>
        <dbReference type="ARBA" id="ARBA00022777"/>
    </source>
</evidence>
<keyword evidence="3 5" id="KW-0547">Nucleotide-binding</keyword>
<evidence type="ECO:0000256" key="6">
    <source>
        <dbReference type="RuleBase" id="RU003330"/>
    </source>
</evidence>
<dbReference type="Gene3D" id="3.40.50.300">
    <property type="entry name" value="P-loop containing nucleotide triphosphate hydrolases"/>
    <property type="match status" value="1"/>
</dbReference>
<keyword evidence="1 5" id="KW-0808">Transferase</keyword>
<dbReference type="EMBL" id="MGHY01000005">
    <property type="protein sequence ID" value="OGM80058.1"/>
    <property type="molecule type" value="Genomic_DNA"/>
</dbReference>
<name>A0A1F8CWG1_9BACT</name>
<proteinExistence type="inferred from homology"/>
<evidence type="ECO:0000259" key="8">
    <source>
        <dbReference type="Pfam" id="PF05191"/>
    </source>
</evidence>
<feature type="binding site" evidence="5">
    <location>
        <begin position="133"/>
        <end position="134"/>
    </location>
    <ligand>
        <name>ATP</name>
        <dbReference type="ChEBI" id="CHEBI:30616"/>
    </ligand>
</feature>
<evidence type="ECO:0000256" key="2">
    <source>
        <dbReference type="ARBA" id="ARBA00022727"/>
    </source>
</evidence>